<keyword evidence="2" id="KW-0378">Hydrolase</keyword>
<dbReference type="PANTHER" id="PTHR43798:SF33">
    <property type="entry name" value="HYDROLASE, PUTATIVE (AFU_ORTHOLOGUE AFUA_2G14860)-RELATED"/>
    <property type="match status" value="1"/>
</dbReference>
<dbReference type="Proteomes" id="UP000077852">
    <property type="component" value="Unassembled WGS sequence"/>
</dbReference>
<dbReference type="RefSeq" id="WP_081268430.1">
    <property type="nucleotide sequence ID" value="NZ_LVHG01000048.1"/>
</dbReference>
<accession>A0AA91DMQ9</accession>
<feature type="domain" description="AB hydrolase-1" evidence="1">
    <location>
        <begin position="19"/>
        <end position="246"/>
    </location>
</feature>
<dbReference type="PRINTS" id="PR00111">
    <property type="entry name" value="ABHYDROLASE"/>
</dbReference>
<dbReference type="GO" id="GO:0016787">
    <property type="term" value="F:hydrolase activity"/>
    <property type="evidence" value="ECO:0007669"/>
    <property type="project" value="UniProtKB-KW"/>
</dbReference>
<evidence type="ECO:0000313" key="3">
    <source>
        <dbReference type="Proteomes" id="UP000077852"/>
    </source>
</evidence>
<dbReference type="InterPro" id="IPR050266">
    <property type="entry name" value="AB_hydrolase_sf"/>
</dbReference>
<evidence type="ECO:0000313" key="2">
    <source>
        <dbReference type="EMBL" id="OAK62874.1"/>
    </source>
</evidence>
<name>A0AA91DMQ9_VARPD</name>
<gene>
    <name evidence="2" type="ORF">A3K87_17540</name>
</gene>
<dbReference type="InterPro" id="IPR029058">
    <property type="entry name" value="AB_hydrolase_fold"/>
</dbReference>
<comment type="caution">
    <text evidence="2">The sequence shown here is derived from an EMBL/GenBank/DDBJ whole genome shotgun (WGS) entry which is preliminary data.</text>
</comment>
<protein>
    <submittedName>
        <fullName evidence="2">Alpha/beta hydrolase</fullName>
    </submittedName>
</protein>
<dbReference type="GO" id="GO:0016020">
    <property type="term" value="C:membrane"/>
    <property type="evidence" value="ECO:0007669"/>
    <property type="project" value="TreeGrafter"/>
</dbReference>
<dbReference type="Gene3D" id="3.40.50.1820">
    <property type="entry name" value="alpha/beta hydrolase"/>
    <property type="match status" value="1"/>
</dbReference>
<dbReference type="InterPro" id="IPR000639">
    <property type="entry name" value="Epox_hydrolase-like"/>
</dbReference>
<dbReference type="PANTHER" id="PTHR43798">
    <property type="entry name" value="MONOACYLGLYCEROL LIPASE"/>
    <property type="match status" value="1"/>
</dbReference>
<dbReference type="AlphaFoldDB" id="A0AA91DMQ9"/>
<proteinExistence type="predicted"/>
<dbReference type="EMBL" id="LVHG01000048">
    <property type="protein sequence ID" value="OAK62874.1"/>
    <property type="molecule type" value="Genomic_DNA"/>
</dbReference>
<dbReference type="Pfam" id="PF00561">
    <property type="entry name" value="Abhydrolase_1"/>
    <property type="match status" value="1"/>
</dbReference>
<reference evidence="2 3" key="1">
    <citation type="submission" date="2016-03" db="EMBL/GenBank/DDBJ databases">
        <title>Genome sequence of Variovorax paradoxus KB5.</title>
        <authorList>
            <person name="Jeong H."/>
            <person name="Hong C.E."/>
            <person name="Jo S.H."/>
            <person name="Park J.M."/>
        </authorList>
    </citation>
    <scope>NUCLEOTIDE SEQUENCE [LARGE SCALE GENOMIC DNA]</scope>
    <source>
        <strain evidence="2 3">KB5</strain>
    </source>
</reference>
<dbReference type="SUPFAM" id="SSF53474">
    <property type="entry name" value="alpha/beta-Hydrolases"/>
    <property type="match status" value="1"/>
</dbReference>
<organism evidence="2 3">
    <name type="scientific">Variovorax paradoxus</name>
    <dbReference type="NCBI Taxonomy" id="34073"/>
    <lineage>
        <taxon>Bacteria</taxon>
        <taxon>Pseudomonadati</taxon>
        <taxon>Pseudomonadota</taxon>
        <taxon>Betaproteobacteria</taxon>
        <taxon>Burkholderiales</taxon>
        <taxon>Comamonadaceae</taxon>
        <taxon>Variovorax</taxon>
    </lineage>
</organism>
<dbReference type="PRINTS" id="PR00412">
    <property type="entry name" value="EPOXHYDRLASE"/>
</dbReference>
<evidence type="ECO:0000259" key="1">
    <source>
        <dbReference type="Pfam" id="PF00561"/>
    </source>
</evidence>
<dbReference type="InterPro" id="IPR000073">
    <property type="entry name" value="AB_hydrolase_1"/>
</dbReference>
<sequence length="262" mass="27368">MTTHVLNGLTVEIDGEGEALLCIHGLGGSSNNWTPLLPALGGFRRIRPDLPGSARSPLPADGKALSIKGYVDAMSQLLAELGIGSVHVMAHSMGTIVAQHLALRDPGTVKSLALFGPLAAPPDAARPNIAARANAARGGVSAMQEIADAIVKGATSTRTKEQQPAVLALVRESVMRQSPEGYAQSCAALADAQSAALERLDVPTLLVTGDQDGVAPAANVRAMQERIAGSRLVILDGCGHWTTFEQPQRCIQELEAFYAALR</sequence>